<protein>
    <submittedName>
        <fullName evidence="2">NAD dependent epimerase/dehydratase family protein</fullName>
    </submittedName>
</protein>
<dbReference type="HOGENOM" id="CLU_025711_1_1_11"/>
<dbReference type="Gene3D" id="3.40.50.720">
    <property type="entry name" value="NAD(P)-binding Rossmann-like Domain"/>
    <property type="match status" value="1"/>
</dbReference>
<dbReference type="InterPro" id="IPR016040">
    <property type="entry name" value="NAD(P)-bd_dom"/>
</dbReference>
<dbReference type="CDD" id="cd05243">
    <property type="entry name" value="SDR_a5"/>
    <property type="match status" value="1"/>
</dbReference>
<dbReference type="RefSeq" id="WP_007079628.1">
    <property type="nucleotide sequence ID" value="NZ_CM001024.1"/>
</dbReference>
<dbReference type="eggNOG" id="COG0702">
    <property type="taxonomic scope" value="Bacteria"/>
</dbReference>
<evidence type="ECO:0000313" key="2">
    <source>
        <dbReference type="EMBL" id="EFQ82265.1"/>
    </source>
</evidence>
<dbReference type="Proteomes" id="UP000003111">
    <property type="component" value="Unassembled WGS sequence"/>
</dbReference>
<dbReference type="OrthoDB" id="4248066at2"/>
<evidence type="ECO:0000259" key="1">
    <source>
        <dbReference type="Pfam" id="PF13460"/>
    </source>
</evidence>
<feature type="domain" description="NAD(P)-binding" evidence="1">
    <location>
        <begin position="8"/>
        <end position="193"/>
    </location>
</feature>
<proteinExistence type="predicted"/>
<dbReference type="EMBL" id="ACLF03000010">
    <property type="protein sequence ID" value="EFQ82265.1"/>
    <property type="molecule type" value="Genomic_DNA"/>
</dbReference>
<evidence type="ECO:0000313" key="3">
    <source>
        <dbReference type="Proteomes" id="UP000003111"/>
    </source>
</evidence>
<dbReference type="PANTHER" id="PTHR15020">
    <property type="entry name" value="FLAVIN REDUCTASE-RELATED"/>
    <property type="match status" value="1"/>
</dbReference>
<accession>E2SF21</accession>
<dbReference type="STRING" id="585531.HMPREF0063_12630"/>
<reference evidence="2" key="1">
    <citation type="submission" date="2010-08" db="EMBL/GenBank/DDBJ databases">
        <authorList>
            <person name="Muzny D."/>
            <person name="Qin X."/>
            <person name="Buhay C."/>
            <person name="Dugan-Rocha S."/>
            <person name="Ding Y."/>
            <person name="Chen G."/>
            <person name="Hawes A."/>
            <person name="Holder M."/>
            <person name="Jhangiani S."/>
            <person name="Johnson A."/>
            <person name="Khan Z."/>
            <person name="Li Z."/>
            <person name="Liu W."/>
            <person name="Liu X."/>
            <person name="Perez L."/>
            <person name="Shen H."/>
            <person name="Wang Q."/>
            <person name="Watt J."/>
            <person name="Xi L."/>
            <person name="Xin Y."/>
            <person name="Zhou J."/>
            <person name="Deng J."/>
            <person name="Jiang H."/>
            <person name="Liu Y."/>
            <person name="Qu J."/>
            <person name="Song X.-Z."/>
            <person name="Zhang L."/>
            <person name="Villasana D."/>
            <person name="Johnson A."/>
            <person name="Liu J."/>
            <person name="Liyanage D."/>
            <person name="Lorensuhewa L."/>
            <person name="Robinson T."/>
            <person name="Song A."/>
            <person name="Song B.-B."/>
            <person name="Dinh H."/>
            <person name="Thornton R."/>
            <person name="Coyle M."/>
            <person name="Francisco L."/>
            <person name="Jackson L."/>
            <person name="Javaid M."/>
            <person name="Korchina V."/>
            <person name="Kovar C."/>
            <person name="Mata R."/>
            <person name="Mathew T."/>
            <person name="Ngo R."/>
            <person name="Nguyen L."/>
            <person name="Nguyen N."/>
            <person name="Okwuonu G."/>
            <person name="Ongeri F."/>
            <person name="Pham C."/>
            <person name="Simmons D."/>
            <person name="Wilczek-Boney K."/>
            <person name="Hale W."/>
            <person name="Jakkamsetti A."/>
            <person name="Pham P."/>
            <person name="Ruth R."/>
            <person name="San Lucas F."/>
            <person name="Warren J."/>
            <person name="Zhang J."/>
            <person name="Zhao Z."/>
            <person name="Zhou C."/>
            <person name="Zhu D."/>
            <person name="Lee S."/>
            <person name="Bess C."/>
            <person name="Blankenburg K."/>
            <person name="Forbes L."/>
            <person name="Fu Q."/>
            <person name="Gubbala S."/>
            <person name="Hirani K."/>
            <person name="Jayaseelan J.C."/>
            <person name="Lara F."/>
            <person name="Munidasa M."/>
            <person name="Palculict T."/>
            <person name="Patil S."/>
            <person name="Pu L.-L."/>
            <person name="Saada N."/>
            <person name="Tang L."/>
            <person name="Weissenberger G."/>
            <person name="Zhu Y."/>
            <person name="Hemphill L."/>
            <person name="Shang Y."/>
            <person name="Youmans B."/>
            <person name="Ayvaz T."/>
            <person name="Ross M."/>
            <person name="Santibanez J."/>
            <person name="Aqrawi P."/>
            <person name="Gross S."/>
            <person name="Joshi V."/>
            <person name="Fowler G."/>
            <person name="Nazareth L."/>
            <person name="Reid J."/>
            <person name="Worley K."/>
            <person name="Petrosino J."/>
            <person name="Highlander S."/>
            <person name="Gibbs R."/>
        </authorList>
    </citation>
    <scope>NUCLEOTIDE SEQUENCE [LARGE SCALE GENOMIC DNA]</scope>
    <source>
        <strain evidence="2">DSM 15272</strain>
    </source>
</reference>
<sequence>MATIAVVGGAGQIARHLHPLLLAAGHRPVALVRRREQADELGALGVDSRLLDLEAAGHDEFVAALEGADAVVFAAGGGADGDPERKRTVDLEGSLKSIAAASALGVDRFVQVSAIGVDAPVPDDTPEVWRAYVEAKRAADVALRESDLAWTILRPGGLTDDEPTGRVTLAADVERSEIPRADVAAVIAAVIDDGRAVRQQWELVGGQVPVLEAVTAATTT</sequence>
<keyword evidence="3" id="KW-1185">Reference proteome</keyword>
<gene>
    <name evidence="2" type="ORF">HMPREF0063_12630</name>
</gene>
<dbReference type="PANTHER" id="PTHR15020:SF50">
    <property type="entry name" value="UPF0659 PROTEIN YMR090W"/>
    <property type="match status" value="1"/>
</dbReference>
<dbReference type="InterPro" id="IPR036291">
    <property type="entry name" value="NAD(P)-bd_dom_sf"/>
</dbReference>
<dbReference type="AlphaFoldDB" id="E2SF21"/>
<organism evidence="2 3">
    <name type="scientific">Aeromicrobium marinum DSM 15272</name>
    <dbReference type="NCBI Taxonomy" id="585531"/>
    <lineage>
        <taxon>Bacteria</taxon>
        <taxon>Bacillati</taxon>
        <taxon>Actinomycetota</taxon>
        <taxon>Actinomycetes</taxon>
        <taxon>Propionibacteriales</taxon>
        <taxon>Nocardioidaceae</taxon>
        <taxon>Aeromicrobium</taxon>
    </lineage>
</organism>
<name>E2SF21_9ACTN</name>
<dbReference type="SUPFAM" id="SSF51735">
    <property type="entry name" value="NAD(P)-binding Rossmann-fold domains"/>
    <property type="match status" value="1"/>
</dbReference>
<comment type="caution">
    <text evidence="2">The sequence shown here is derived from an EMBL/GenBank/DDBJ whole genome shotgun (WGS) entry which is preliminary data.</text>
</comment>
<dbReference type="Pfam" id="PF13460">
    <property type="entry name" value="NAD_binding_10"/>
    <property type="match status" value="1"/>
</dbReference>